<evidence type="ECO:0000256" key="2">
    <source>
        <dbReference type="SAM" id="SignalP"/>
    </source>
</evidence>
<dbReference type="AlphaFoldDB" id="A0AAV4G7R0"/>
<accession>A0AAV4G7R0</accession>
<feature type="compositionally biased region" description="Acidic residues" evidence="1">
    <location>
        <begin position="83"/>
        <end position="93"/>
    </location>
</feature>
<reference evidence="3 4" key="1">
    <citation type="journal article" date="2021" name="Elife">
        <title>Chloroplast acquisition without the gene transfer in kleptoplastic sea slugs, Plakobranchus ocellatus.</title>
        <authorList>
            <person name="Maeda T."/>
            <person name="Takahashi S."/>
            <person name="Yoshida T."/>
            <person name="Shimamura S."/>
            <person name="Takaki Y."/>
            <person name="Nagai Y."/>
            <person name="Toyoda A."/>
            <person name="Suzuki Y."/>
            <person name="Arimoto A."/>
            <person name="Ishii H."/>
            <person name="Satoh N."/>
            <person name="Nishiyama T."/>
            <person name="Hasebe M."/>
            <person name="Maruyama T."/>
            <person name="Minagawa J."/>
            <person name="Obokata J."/>
            <person name="Shigenobu S."/>
        </authorList>
    </citation>
    <scope>NUCLEOTIDE SEQUENCE [LARGE SCALE GENOMIC DNA]</scope>
</reference>
<feature type="compositionally biased region" description="Polar residues" evidence="1">
    <location>
        <begin position="94"/>
        <end position="109"/>
    </location>
</feature>
<feature type="signal peptide" evidence="2">
    <location>
        <begin position="1"/>
        <end position="16"/>
    </location>
</feature>
<gene>
    <name evidence="3" type="ORF">ElyMa_000593600</name>
</gene>
<keyword evidence="4" id="KW-1185">Reference proteome</keyword>
<feature type="region of interest" description="Disordered" evidence="1">
    <location>
        <begin position="52"/>
        <end position="109"/>
    </location>
</feature>
<keyword evidence="2" id="KW-0732">Signal</keyword>
<feature type="chain" id="PRO_5043763922" evidence="2">
    <location>
        <begin position="17"/>
        <end position="133"/>
    </location>
</feature>
<proteinExistence type="predicted"/>
<dbReference type="Proteomes" id="UP000762676">
    <property type="component" value="Unassembled WGS sequence"/>
</dbReference>
<name>A0AAV4G7R0_9GAST</name>
<protein>
    <submittedName>
        <fullName evidence="3">Uncharacterized protein</fullName>
    </submittedName>
</protein>
<evidence type="ECO:0000313" key="4">
    <source>
        <dbReference type="Proteomes" id="UP000762676"/>
    </source>
</evidence>
<comment type="caution">
    <text evidence="3">The sequence shown here is derived from an EMBL/GenBank/DDBJ whole genome shotgun (WGS) entry which is preliminary data.</text>
</comment>
<organism evidence="3 4">
    <name type="scientific">Elysia marginata</name>
    <dbReference type="NCBI Taxonomy" id="1093978"/>
    <lineage>
        <taxon>Eukaryota</taxon>
        <taxon>Metazoa</taxon>
        <taxon>Spiralia</taxon>
        <taxon>Lophotrochozoa</taxon>
        <taxon>Mollusca</taxon>
        <taxon>Gastropoda</taxon>
        <taxon>Heterobranchia</taxon>
        <taxon>Euthyneura</taxon>
        <taxon>Panpulmonata</taxon>
        <taxon>Sacoglossa</taxon>
        <taxon>Placobranchoidea</taxon>
        <taxon>Plakobranchidae</taxon>
        <taxon>Elysia</taxon>
    </lineage>
</organism>
<sequence>MGLFFFLVTRAARVYSGCVIKKCSIAKKYPFMIKGAVEDSLHRLGFTCKKQGAEENAQENSDGEGVREYGKLSGNPNYQISFDEPEGDSEEGTDLSSSEEVADNGQMSSKVGGASAALLLVALVAITSLFTGL</sequence>
<evidence type="ECO:0000256" key="1">
    <source>
        <dbReference type="SAM" id="MobiDB-lite"/>
    </source>
</evidence>
<evidence type="ECO:0000313" key="3">
    <source>
        <dbReference type="EMBL" id="GFR81003.1"/>
    </source>
</evidence>
<dbReference type="EMBL" id="BMAT01001167">
    <property type="protein sequence ID" value="GFR81003.1"/>
    <property type="molecule type" value="Genomic_DNA"/>
</dbReference>